<organism evidence="3 4">
    <name type="scientific">Aphanomyces euteiches</name>
    <dbReference type="NCBI Taxonomy" id="100861"/>
    <lineage>
        <taxon>Eukaryota</taxon>
        <taxon>Sar</taxon>
        <taxon>Stramenopiles</taxon>
        <taxon>Oomycota</taxon>
        <taxon>Saprolegniomycetes</taxon>
        <taxon>Saprolegniales</taxon>
        <taxon>Verrucalvaceae</taxon>
        <taxon>Aphanomyces</taxon>
    </lineage>
</organism>
<keyword evidence="2" id="KW-0472">Membrane</keyword>
<gene>
    <name evidence="3" type="ORF">Ae201684_004204</name>
</gene>
<dbReference type="InterPro" id="IPR007788">
    <property type="entry name" value="QCT"/>
</dbReference>
<evidence type="ECO:0000256" key="2">
    <source>
        <dbReference type="SAM" id="Phobius"/>
    </source>
</evidence>
<evidence type="ECO:0000313" key="3">
    <source>
        <dbReference type="EMBL" id="KAF0740470.1"/>
    </source>
</evidence>
<feature type="transmembrane region" description="Helical" evidence="2">
    <location>
        <begin position="21"/>
        <end position="38"/>
    </location>
</feature>
<evidence type="ECO:0000256" key="1">
    <source>
        <dbReference type="SAM" id="MobiDB-lite"/>
    </source>
</evidence>
<protein>
    <recommendedName>
        <fullName evidence="5">Glutamine cyclotransferase</fullName>
    </recommendedName>
</protein>
<sequence length="465" mass="51661">MPWTDKKSRGAPPRRRKKARFEFLALIIGIVLLFRWWTARPADGSGVLKPPPVLYTLPSDSNVHVLGKFPHDKKAFTQGLLVESPGVLIESTGLYQRSSVRRINATSGKASLHTMPFRASEFGEGITWNPATQTYLALTWKAKKVYVLHKDDFEVISEFDMTETTRNEGWGITTIDETQEIVMSDGSHALHVWDPVSYQEKRRIPVVDADDRPVSNLNELEYARGYIFANIWYSNVILQIDPATGRIVRGHDFSSLNVEKNSDGDVLNGIAYCKTLDVFYVTGKLWDSVYMTSRARLHDETFVLGGEPVHGILLAETVRGTDTGLAQLAASDTHAGAGQDNEEIHTVNTGGRIVLDTQIDVFFDTEAEVTGVGKVALLQFVFLDLEATVQDFQSLFTTDGDVARDLFVTTNTEGTHGVASYSRRCAIGDETRHQGNSPPRKAPTRKHTLQDSKNLHEVGGRERAG</sequence>
<dbReference type="PANTHER" id="PTHR31270">
    <property type="entry name" value="GLUTAMINYL-PEPTIDE CYCLOTRANSFERASE"/>
    <property type="match status" value="1"/>
</dbReference>
<dbReference type="VEuPathDB" id="FungiDB:AeMF1_010453"/>
<keyword evidence="2" id="KW-0812">Transmembrane</keyword>
<accession>A0A6G0XJX4</accession>
<name>A0A6G0XJX4_9STRA</name>
<feature type="region of interest" description="Disordered" evidence="1">
    <location>
        <begin position="429"/>
        <end position="465"/>
    </location>
</feature>
<dbReference type="AlphaFoldDB" id="A0A6G0XJX4"/>
<evidence type="ECO:0000313" key="4">
    <source>
        <dbReference type="Proteomes" id="UP000481153"/>
    </source>
</evidence>
<dbReference type="SUPFAM" id="SSF63825">
    <property type="entry name" value="YWTD domain"/>
    <property type="match status" value="1"/>
</dbReference>
<keyword evidence="2" id="KW-1133">Transmembrane helix</keyword>
<feature type="compositionally biased region" description="Basic and acidic residues" evidence="1">
    <location>
        <begin position="448"/>
        <end position="465"/>
    </location>
</feature>
<dbReference type="Pfam" id="PF05096">
    <property type="entry name" value="Glu_cyclase_2"/>
    <property type="match status" value="1"/>
</dbReference>
<dbReference type="EMBL" id="VJMJ01000052">
    <property type="protein sequence ID" value="KAF0740470.1"/>
    <property type="molecule type" value="Genomic_DNA"/>
</dbReference>
<proteinExistence type="predicted"/>
<reference evidence="3 4" key="1">
    <citation type="submission" date="2019-07" db="EMBL/GenBank/DDBJ databases">
        <title>Genomics analysis of Aphanomyces spp. identifies a new class of oomycete effector associated with host adaptation.</title>
        <authorList>
            <person name="Gaulin E."/>
        </authorList>
    </citation>
    <scope>NUCLEOTIDE SEQUENCE [LARGE SCALE GENOMIC DNA]</scope>
    <source>
        <strain evidence="3 4">ATCC 201684</strain>
    </source>
</reference>
<dbReference type="PANTHER" id="PTHR31270:SF1">
    <property type="entry name" value="GLUTAMINYL-PEPTIDE CYCLOTRANSFERASE"/>
    <property type="match status" value="1"/>
</dbReference>
<dbReference type="Proteomes" id="UP000481153">
    <property type="component" value="Unassembled WGS sequence"/>
</dbReference>
<comment type="caution">
    <text evidence="3">The sequence shown here is derived from an EMBL/GenBank/DDBJ whole genome shotgun (WGS) entry which is preliminary data.</text>
</comment>
<dbReference type="GO" id="GO:0016603">
    <property type="term" value="F:glutaminyl-peptide cyclotransferase activity"/>
    <property type="evidence" value="ECO:0007669"/>
    <property type="project" value="InterPro"/>
</dbReference>
<keyword evidence="4" id="KW-1185">Reference proteome</keyword>
<evidence type="ECO:0008006" key="5">
    <source>
        <dbReference type="Google" id="ProtNLM"/>
    </source>
</evidence>